<keyword evidence="2" id="KW-1185">Reference proteome</keyword>
<accession>A0A3E2NQ39</accession>
<proteinExistence type="predicted"/>
<dbReference type="Proteomes" id="UP000260823">
    <property type="component" value="Unassembled WGS sequence"/>
</dbReference>
<reference evidence="1 2" key="1">
    <citation type="submission" date="2018-08" db="EMBL/GenBank/DDBJ databases">
        <title>Mucilaginibacter terrae sp. nov., isolated from manganese diggings.</title>
        <authorList>
            <person name="Huang Y."/>
            <person name="Zhou Z."/>
        </authorList>
    </citation>
    <scope>NUCLEOTIDE SEQUENCE [LARGE SCALE GENOMIC DNA]</scope>
    <source>
        <strain evidence="1 2">ZH6</strain>
    </source>
</reference>
<name>A0A3E2NQ39_9SPHI</name>
<dbReference type="RefSeq" id="WP_117383591.1">
    <property type="nucleotide sequence ID" value="NZ_QWDE01000002.1"/>
</dbReference>
<organism evidence="1 2">
    <name type="scientific">Mucilaginibacter terrenus</name>
    <dbReference type="NCBI Taxonomy" id="2482727"/>
    <lineage>
        <taxon>Bacteria</taxon>
        <taxon>Pseudomonadati</taxon>
        <taxon>Bacteroidota</taxon>
        <taxon>Sphingobacteriia</taxon>
        <taxon>Sphingobacteriales</taxon>
        <taxon>Sphingobacteriaceae</taxon>
        <taxon>Mucilaginibacter</taxon>
    </lineage>
</organism>
<sequence length="197" mass="22662">MNPILTELGVPGELQAFFQVTDLVFSYGLDSEYFDKDFHRVPATSNLWMAGNDLTREVVITYSAMEAIAYLTLNKHRYSRIDTLAFVAVGNLPHDGQLQWMRSAWLKKKYTLVFGNDLLGRLADIKVAAGLADRRVRLYWNSPNIRIETENCHHEFATDNLSLNIFEKAFGIRSGIRTYKPIRFDTFLDQLKHNGKQ</sequence>
<dbReference type="OrthoDB" id="796066at2"/>
<evidence type="ECO:0000313" key="2">
    <source>
        <dbReference type="Proteomes" id="UP000260823"/>
    </source>
</evidence>
<gene>
    <name evidence="1" type="ORF">DYU05_13280</name>
</gene>
<dbReference type="AlphaFoldDB" id="A0A3E2NQ39"/>
<protein>
    <submittedName>
        <fullName evidence="1">Uncharacterized protein</fullName>
    </submittedName>
</protein>
<dbReference type="EMBL" id="QWDE01000002">
    <property type="protein sequence ID" value="RFZ83116.1"/>
    <property type="molecule type" value="Genomic_DNA"/>
</dbReference>
<evidence type="ECO:0000313" key="1">
    <source>
        <dbReference type="EMBL" id="RFZ83116.1"/>
    </source>
</evidence>
<comment type="caution">
    <text evidence="1">The sequence shown here is derived from an EMBL/GenBank/DDBJ whole genome shotgun (WGS) entry which is preliminary data.</text>
</comment>